<protein>
    <submittedName>
        <fullName evidence="1">Uncharacterized protein</fullName>
    </submittedName>
</protein>
<dbReference type="Proteomes" id="UP001056120">
    <property type="component" value="Linkage Group LG01"/>
</dbReference>
<gene>
    <name evidence="1" type="ORF">L1987_02611</name>
</gene>
<reference evidence="1 2" key="2">
    <citation type="journal article" date="2022" name="Mol. Ecol. Resour.">
        <title>The genomes of chicory, endive, great burdock and yacon provide insights into Asteraceae paleo-polyploidization history and plant inulin production.</title>
        <authorList>
            <person name="Fan W."/>
            <person name="Wang S."/>
            <person name="Wang H."/>
            <person name="Wang A."/>
            <person name="Jiang F."/>
            <person name="Liu H."/>
            <person name="Zhao H."/>
            <person name="Xu D."/>
            <person name="Zhang Y."/>
        </authorList>
    </citation>
    <scope>NUCLEOTIDE SEQUENCE [LARGE SCALE GENOMIC DNA]</scope>
    <source>
        <strain evidence="2">cv. Yunnan</strain>
        <tissue evidence="1">Leaves</tissue>
    </source>
</reference>
<dbReference type="EMBL" id="CM042018">
    <property type="protein sequence ID" value="KAI3828510.1"/>
    <property type="molecule type" value="Genomic_DNA"/>
</dbReference>
<reference evidence="2" key="1">
    <citation type="journal article" date="2022" name="Mol. Ecol. Resour.">
        <title>The genomes of chicory, endive, great burdock and yacon provide insights into Asteraceae palaeo-polyploidization history and plant inulin production.</title>
        <authorList>
            <person name="Fan W."/>
            <person name="Wang S."/>
            <person name="Wang H."/>
            <person name="Wang A."/>
            <person name="Jiang F."/>
            <person name="Liu H."/>
            <person name="Zhao H."/>
            <person name="Xu D."/>
            <person name="Zhang Y."/>
        </authorList>
    </citation>
    <scope>NUCLEOTIDE SEQUENCE [LARGE SCALE GENOMIC DNA]</scope>
    <source>
        <strain evidence="2">cv. Yunnan</strain>
    </source>
</reference>
<comment type="caution">
    <text evidence="1">The sequence shown here is derived from an EMBL/GenBank/DDBJ whole genome shotgun (WGS) entry which is preliminary data.</text>
</comment>
<organism evidence="1 2">
    <name type="scientific">Smallanthus sonchifolius</name>
    <dbReference type="NCBI Taxonomy" id="185202"/>
    <lineage>
        <taxon>Eukaryota</taxon>
        <taxon>Viridiplantae</taxon>
        <taxon>Streptophyta</taxon>
        <taxon>Embryophyta</taxon>
        <taxon>Tracheophyta</taxon>
        <taxon>Spermatophyta</taxon>
        <taxon>Magnoliopsida</taxon>
        <taxon>eudicotyledons</taxon>
        <taxon>Gunneridae</taxon>
        <taxon>Pentapetalae</taxon>
        <taxon>asterids</taxon>
        <taxon>campanulids</taxon>
        <taxon>Asterales</taxon>
        <taxon>Asteraceae</taxon>
        <taxon>Asteroideae</taxon>
        <taxon>Heliantheae alliance</taxon>
        <taxon>Millerieae</taxon>
        <taxon>Smallanthus</taxon>
    </lineage>
</organism>
<keyword evidence="2" id="KW-1185">Reference proteome</keyword>
<name>A0ACB9K892_9ASTR</name>
<proteinExistence type="predicted"/>
<evidence type="ECO:0000313" key="2">
    <source>
        <dbReference type="Proteomes" id="UP001056120"/>
    </source>
</evidence>
<evidence type="ECO:0000313" key="1">
    <source>
        <dbReference type="EMBL" id="KAI3828510.1"/>
    </source>
</evidence>
<sequence>MFDRQTQNLEEDRRYRRGMMWRQEEEINRNFRDNEEVRHYNDYHKGVPYSSHPAPTEWESLNPYDMDDDEEEDDDEDEEQNSEDSFA</sequence>
<accession>A0ACB9K892</accession>